<dbReference type="Proteomes" id="UP000265614">
    <property type="component" value="Unassembled WGS sequence"/>
</dbReference>
<keyword evidence="1" id="KW-1133">Transmembrane helix</keyword>
<evidence type="ECO:0000256" key="1">
    <source>
        <dbReference type="SAM" id="Phobius"/>
    </source>
</evidence>
<keyword evidence="1" id="KW-0472">Membrane</keyword>
<keyword evidence="3" id="KW-1185">Reference proteome</keyword>
<dbReference type="AlphaFoldDB" id="A0A3A3YZT0"/>
<feature type="transmembrane region" description="Helical" evidence="1">
    <location>
        <begin position="68"/>
        <end position="86"/>
    </location>
</feature>
<organism evidence="2 3">
    <name type="scientific">Vallicoccus soli</name>
    <dbReference type="NCBI Taxonomy" id="2339232"/>
    <lineage>
        <taxon>Bacteria</taxon>
        <taxon>Bacillati</taxon>
        <taxon>Actinomycetota</taxon>
        <taxon>Actinomycetes</taxon>
        <taxon>Motilibacterales</taxon>
        <taxon>Vallicoccaceae</taxon>
        <taxon>Vallicoccus</taxon>
    </lineage>
</organism>
<dbReference type="RefSeq" id="WP_119948378.1">
    <property type="nucleotide sequence ID" value="NZ_QZEZ01000001.1"/>
</dbReference>
<keyword evidence="1" id="KW-0812">Transmembrane</keyword>
<name>A0A3A3YZT0_9ACTN</name>
<reference evidence="2 3" key="1">
    <citation type="submission" date="2018-09" db="EMBL/GenBank/DDBJ databases">
        <title>YIM 75000 draft genome.</title>
        <authorList>
            <person name="Tang S."/>
            <person name="Feng Y."/>
        </authorList>
    </citation>
    <scope>NUCLEOTIDE SEQUENCE [LARGE SCALE GENOMIC DNA]</scope>
    <source>
        <strain evidence="2 3">YIM 75000</strain>
    </source>
</reference>
<sequence length="107" mass="10758">MAGRRGTSALRPPCARWRGRELALRHPVVAALVGASGLGYGLARTGDCTVQWRGTAACALHLPWEGTVAGGVAYGLLAAPLLLVALRIGRRAGAGPGTGTGRGGSST</sequence>
<proteinExistence type="predicted"/>
<accession>A0A3A3YZT0</accession>
<evidence type="ECO:0000313" key="3">
    <source>
        <dbReference type="Proteomes" id="UP000265614"/>
    </source>
</evidence>
<evidence type="ECO:0000313" key="2">
    <source>
        <dbReference type="EMBL" id="RJK97479.1"/>
    </source>
</evidence>
<dbReference type="EMBL" id="QZEZ01000001">
    <property type="protein sequence ID" value="RJK97479.1"/>
    <property type="molecule type" value="Genomic_DNA"/>
</dbReference>
<protein>
    <submittedName>
        <fullName evidence="2">Uncharacterized protein</fullName>
    </submittedName>
</protein>
<comment type="caution">
    <text evidence="2">The sequence shown here is derived from an EMBL/GenBank/DDBJ whole genome shotgun (WGS) entry which is preliminary data.</text>
</comment>
<gene>
    <name evidence="2" type="ORF">D5H78_00005</name>
</gene>